<name>A0A392TQL2_9FABA</name>
<dbReference type="Proteomes" id="UP000265520">
    <property type="component" value="Unassembled WGS sequence"/>
</dbReference>
<organism evidence="2 3">
    <name type="scientific">Trifolium medium</name>
    <dbReference type="NCBI Taxonomy" id="97028"/>
    <lineage>
        <taxon>Eukaryota</taxon>
        <taxon>Viridiplantae</taxon>
        <taxon>Streptophyta</taxon>
        <taxon>Embryophyta</taxon>
        <taxon>Tracheophyta</taxon>
        <taxon>Spermatophyta</taxon>
        <taxon>Magnoliopsida</taxon>
        <taxon>eudicotyledons</taxon>
        <taxon>Gunneridae</taxon>
        <taxon>Pentapetalae</taxon>
        <taxon>rosids</taxon>
        <taxon>fabids</taxon>
        <taxon>Fabales</taxon>
        <taxon>Fabaceae</taxon>
        <taxon>Papilionoideae</taxon>
        <taxon>50 kb inversion clade</taxon>
        <taxon>NPAAA clade</taxon>
        <taxon>Hologalegina</taxon>
        <taxon>IRL clade</taxon>
        <taxon>Trifolieae</taxon>
        <taxon>Trifolium</taxon>
    </lineage>
</organism>
<keyword evidence="3" id="KW-1185">Reference proteome</keyword>
<evidence type="ECO:0000313" key="3">
    <source>
        <dbReference type="Proteomes" id="UP000265520"/>
    </source>
</evidence>
<feature type="region of interest" description="Disordered" evidence="1">
    <location>
        <begin position="29"/>
        <end position="49"/>
    </location>
</feature>
<feature type="non-terminal residue" evidence="2">
    <location>
        <position position="49"/>
    </location>
</feature>
<dbReference type="AlphaFoldDB" id="A0A392TQL2"/>
<accession>A0A392TQL2</accession>
<protein>
    <submittedName>
        <fullName evidence="2">Uncharacterized protein</fullName>
    </submittedName>
</protein>
<comment type="caution">
    <text evidence="2">The sequence shown here is derived from an EMBL/GenBank/DDBJ whole genome shotgun (WGS) entry which is preliminary data.</text>
</comment>
<sequence>MFTVDFPKLNRFCVVDCPKLELFHGAHPEGKTESISTSISRQPLIPNFN</sequence>
<proteinExistence type="predicted"/>
<evidence type="ECO:0000256" key="1">
    <source>
        <dbReference type="SAM" id="MobiDB-lite"/>
    </source>
</evidence>
<dbReference type="EMBL" id="LXQA010638076">
    <property type="protein sequence ID" value="MCI63489.1"/>
    <property type="molecule type" value="Genomic_DNA"/>
</dbReference>
<evidence type="ECO:0000313" key="2">
    <source>
        <dbReference type="EMBL" id="MCI63489.1"/>
    </source>
</evidence>
<reference evidence="2 3" key="1">
    <citation type="journal article" date="2018" name="Front. Plant Sci.">
        <title>Red Clover (Trifolium pratense) and Zigzag Clover (T. medium) - A Picture of Genomic Similarities and Differences.</title>
        <authorList>
            <person name="Dluhosova J."/>
            <person name="Istvanek J."/>
            <person name="Nedelnik J."/>
            <person name="Repkova J."/>
        </authorList>
    </citation>
    <scope>NUCLEOTIDE SEQUENCE [LARGE SCALE GENOMIC DNA]</scope>
    <source>
        <strain evidence="3">cv. 10/8</strain>
        <tissue evidence="2">Leaf</tissue>
    </source>
</reference>